<dbReference type="GO" id="GO:0015944">
    <property type="term" value="P:formate oxidation"/>
    <property type="evidence" value="ECO:0007669"/>
    <property type="project" value="TreeGrafter"/>
</dbReference>
<dbReference type="GO" id="GO:0005886">
    <property type="term" value="C:plasma membrane"/>
    <property type="evidence" value="ECO:0007669"/>
    <property type="project" value="UniProtKB-SubCell"/>
</dbReference>
<feature type="signal peptide" evidence="14">
    <location>
        <begin position="1"/>
        <end position="23"/>
    </location>
</feature>
<evidence type="ECO:0000256" key="10">
    <source>
        <dbReference type="ARBA" id="ARBA00022989"/>
    </source>
</evidence>
<keyword evidence="4" id="KW-0813">Transport</keyword>
<sequence length="326" mass="35672">MSKAIRWFSLIVLSLFASSYALADEVATLQPQQWQTIEEHAIAGDIPEIRGMPTQPELLMPASVPEQADESILAYLGATDSIAFLLFASLFGVTIVFIAFVMINGVSKLDNGFSGKLIKRWSGLSVSVHWLGAIPCILLMLTGLVLGGGRLYFEPGMNAGAWSALAGLSSGLHELMAWPFILGYLLMIIMWAPKQFPASYDLKWFAVLGGYINMGKKQHPDAGFANAGEKLWFWVFAIFGGVMVVSGLTMMFPATFEVTKNTANLMLLLHIGSTIIISAFSVVHIFMATVMSEGGMSNMTSGYCDENWAKQHHNLWFNDLKKAGKV</sequence>
<dbReference type="PANTHER" id="PTHR30074:SF6">
    <property type="entry name" value="FORMATE DEHYDROGENASE GAMMA SUBUNIT"/>
    <property type="match status" value="1"/>
</dbReference>
<evidence type="ECO:0000313" key="17">
    <source>
        <dbReference type="EMBL" id="OEG74051.1"/>
    </source>
</evidence>
<evidence type="ECO:0000313" key="18">
    <source>
        <dbReference type="Proteomes" id="UP000095230"/>
    </source>
</evidence>
<feature type="transmembrane region" description="Helical" evidence="13">
    <location>
        <begin position="231"/>
        <end position="253"/>
    </location>
</feature>
<protein>
    <submittedName>
        <fullName evidence="17">Formate dehydrogenase subunit gamma</fullName>
    </submittedName>
</protein>
<dbReference type="OrthoDB" id="9790598at2"/>
<dbReference type="InterPro" id="IPR011577">
    <property type="entry name" value="Cyt_b561_bac/Ni-Hgenase"/>
</dbReference>
<dbReference type="GO" id="GO:0036397">
    <property type="term" value="F:formate dehydrogenase (quinone) activity"/>
    <property type="evidence" value="ECO:0007669"/>
    <property type="project" value="TreeGrafter"/>
</dbReference>
<comment type="caution">
    <text evidence="17">The sequence shown here is derived from an EMBL/GenBank/DDBJ whole genome shotgun (WGS) entry which is preliminary data.</text>
</comment>
<feature type="transmembrane region" description="Helical" evidence="13">
    <location>
        <begin position="175"/>
        <end position="193"/>
    </location>
</feature>
<evidence type="ECO:0000256" key="6">
    <source>
        <dbReference type="ARBA" id="ARBA00022617"/>
    </source>
</evidence>
<dbReference type="Pfam" id="PF01292">
    <property type="entry name" value="Ni_hydr_CYTB"/>
    <property type="match status" value="1"/>
</dbReference>
<evidence type="ECO:0000256" key="4">
    <source>
        <dbReference type="ARBA" id="ARBA00022448"/>
    </source>
</evidence>
<evidence type="ECO:0000256" key="13">
    <source>
        <dbReference type="SAM" id="Phobius"/>
    </source>
</evidence>
<keyword evidence="7 13" id="KW-0812">Transmembrane</keyword>
<evidence type="ECO:0000256" key="12">
    <source>
        <dbReference type="ARBA" id="ARBA00023136"/>
    </source>
</evidence>
<keyword evidence="5" id="KW-1003">Cell membrane</keyword>
<comment type="similarity">
    <text evidence="3">Belongs to the formate dehydrogenase gamma subunit family.</text>
</comment>
<feature type="transmembrane region" description="Helical" evidence="13">
    <location>
        <begin position="265"/>
        <end position="290"/>
    </location>
</feature>
<reference evidence="16 19" key="2">
    <citation type="submission" date="2021-05" db="EMBL/GenBank/DDBJ databases">
        <title>Molecular characterization for Shewanella algae harboring chromosomal blaOXA-55-like strains isolated from clinical and environment sample.</title>
        <authorList>
            <person name="Ohama Y."/>
            <person name="Aoki K."/>
            <person name="Harada S."/>
            <person name="Moriya K."/>
            <person name="Ishii Y."/>
            <person name="Tateda K."/>
        </authorList>
    </citation>
    <scope>NUCLEOTIDE SEQUENCE [LARGE SCALE GENOMIC DNA]</scope>
    <source>
        <strain evidence="16 19">MBTL60-118</strain>
    </source>
</reference>
<dbReference type="InterPro" id="IPR006471">
    <property type="entry name" value="Formate_DH_gsu"/>
</dbReference>
<keyword evidence="9" id="KW-0249">Electron transport</keyword>
<dbReference type="GO" id="GO:0009061">
    <property type="term" value="P:anaerobic respiration"/>
    <property type="evidence" value="ECO:0007669"/>
    <property type="project" value="TreeGrafter"/>
</dbReference>
<accession>A0A1E5ITZ9</accession>
<dbReference type="Proteomes" id="UP000773469">
    <property type="component" value="Unassembled WGS sequence"/>
</dbReference>
<dbReference type="GO" id="GO:0046872">
    <property type="term" value="F:metal ion binding"/>
    <property type="evidence" value="ECO:0007669"/>
    <property type="project" value="UniProtKB-KW"/>
</dbReference>
<name>A0A1E5ITZ9_SHECO</name>
<dbReference type="GO" id="GO:0009326">
    <property type="term" value="C:formate dehydrogenase complex"/>
    <property type="evidence" value="ECO:0007669"/>
    <property type="project" value="InterPro"/>
</dbReference>
<dbReference type="GO" id="GO:0009055">
    <property type="term" value="F:electron transfer activity"/>
    <property type="evidence" value="ECO:0007669"/>
    <property type="project" value="InterPro"/>
</dbReference>
<feature type="transmembrane region" description="Helical" evidence="13">
    <location>
        <begin position="128"/>
        <end position="153"/>
    </location>
</feature>
<dbReference type="NCBIfam" id="TIGR01583">
    <property type="entry name" value="formate-DH-gamm"/>
    <property type="match status" value="1"/>
</dbReference>
<dbReference type="GO" id="GO:0008863">
    <property type="term" value="F:formate dehydrogenase (NAD+) activity"/>
    <property type="evidence" value="ECO:0007669"/>
    <property type="project" value="InterPro"/>
</dbReference>
<keyword evidence="10 13" id="KW-1133">Transmembrane helix</keyword>
<dbReference type="EMBL" id="MCBT01000027">
    <property type="protein sequence ID" value="OEG74051.1"/>
    <property type="molecule type" value="Genomic_DNA"/>
</dbReference>
<keyword evidence="19" id="KW-1185">Reference proteome</keyword>
<feature type="transmembrane region" description="Helical" evidence="13">
    <location>
        <begin position="82"/>
        <end position="107"/>
    </location>
</feature>
<feature type="chain" id="PRO_5009179128" evidence="14">
    <location>
        <begin position="24"/>
        <end position="326"/>
    </location>
</feature>
<feature type="domain" description="Cytochrome b561 bacterial/Ni-hydrogenase" evidence="15">
    <location>
        <begin position="120"/>
        <end position="302"/>
    </location>
</feature>
<dbReference type="STRING" id="23.BEL05_20460"/>
<keyword evidence="8" id="KW-0479">Metal-binding</keyword>
<keyword evidence="14" id="KW-0732">Signal</keyword>
<organism evidence="17 18">
    <name type="scientific">Shewanella colwelliana</name>
    <name type="common">Alteromonas colwelliana</name>
    <dbReference type="NCBI Taxonomy" id="23"/>
    <lineage>
        <taxon>Bacteria</taxon>
        <taxon>Pseudomonadati</taxon>
        <taxon>Pseudomonadota</taxon>
        <taxon>Gammaproteobacteria</taxon>
        <taxon>Alteromonadales</taxon>
        <taxon>Shewanellaceae</taxon>
        <taxon>Shewanella</taxon>
    </lineage>
</organism>
<evidence type="ECO:0000256" key="7">
    <source>
        <dbReference type="ARBA" id="ARBA00022692"/>
    </source>
</evidence>
<evidence type="ECO:0000313" key="16">
    <source>
        <dbReference type="EMBL" id="GIU45784.1"/>
    </source>
</evidence>
<comment type="subcellular location">
    <subcellularLocation>
        <location evidence="2">Cell membrane</location>
        <topology evidence="2">Multi-pass membrane protein</topology>
    </subcellularLocation>
</comment>
<reference evidence="17 18" key="1">
    <citation type="submission" date="2016-07" db="EMBL/GenBank/DDBJ databases">
        <title>Whole-genome of two Shewanella species isolated from a digestive organ of sea cucumber Apostichopus japonicus Selenka 1867.</title>
        <authorList>
            <person name="Hong H.-H."/>
            <person name="Choi H."/>
            <person name="Cheon S."/>
            <person name="Oh J.-S."/>
            <person name="Lee H.-G."/>
            <person name="Park C."/>
        </authorList>
    </citation>
    <scope>NUCLEOTIDE SEQUENCE [LARGE SCALE GENOMIC DNA]</scope>
    <source>
        <strain evidence="17 18">CSB03KR</strain>
    </source>
</reference>
<dbReference type="InterPro" id="IPR016174">
    <property type="entry name" value="Di-haem_cyt_TM"/>
</dbReference>
<keyword evidence="12 13" id="KW-0472">Membrane</keyword>
<gene>
    <name evidence="16" type="primary">fdhC_3</name>
    <name evidence="17" type="ORF">BEL05_20460</name>
    <name evidence="16" type="ORF">TUM3794_36880</name>
</gene>
<evidence type="ECO:0000313" key="19">
    <source>
        <dbReference type="Proteomes" id="UP000773469"/>
    </source>
</evidence>
<dbReference type="AlphaFoldDB" id="A0A1E5ITZ9"/>
<dbReference type="EMBL" id="BPEU01000035">
    <property type="protein sequence ID" value="GIU45784.1"/>
    <property type="molecule type" value="Genomic_DNA"/>
</dbReference>
<comment type="cofactor">
    <cofactor evidence="1">
        <name>heme</name>
        <dbReference type="ChEBI" id="CHEBI:30413"/>
    </cofactor>
</comment>
<evidence type="ECO:0000256" key="3">
    <source>
        <dbReference type="ARBA" id="ARBA00010747"/>
    </source>
</evidence>
<dbReference type="InterPro" id="IPR051817">
    <property type="entry name" value="FDH_cytochrome_b556_subunit"/>
</dbReference>
<evidence type="ECO:0000256" key="8">
    <source>
        <dbReference type="ARBA" id="ARBA00022723"/>
    </source>
</evidence>
<dbReference type="RefSeq" id="WP_069671066.1">
    <property type="nucleotide sequence ID" value="NZ_BPEU01000035.1"/>
</dbReference>
<keyword evidence="11" id="KW-0408">Iron</keyword>
<proteinExistence type="inferred from homology"/>
<evidence type="ECO:0000256" key="14">
    <source>
        <dbReference type="SAM" id="SignalP"/>
    </source>
</evidence>
<evidence type="ECO:0000256" key="9">
    <source>
        <dbReference type="ARBA" id="ARBA00022982"/>
    </source>
</evidence>
<evidence type="ECO:0000256" key="11">
    <source>
        <dbReference type="ARBA" id="ARBA00023004"/>
    </source>
</evidence>
<evidence type="ECO:0000256" key="1">
    <source>
        <dbReference type="ARBA" id="ARBA00001971"/>
    </source>
</evidence>
<dbReference type="SUPFAM" id="SSF81342">
    <property type="entry name" value="Transmembrane di-heme cytochromes"/>
    <property type="match status" value="1"/>
</dbReference>
<dbReference type="Gene3D" id="1.20.950.20">
    <property type="entry name" value="Transmembrane di-heme cytochromes, Chain C"/>
    <property type="match status" value="1"/>
</dbReference>
<keyword evidence="6" id="KW-0349">Heme</keyword>
<dbReference type="Proteomes" id="UP000095230">
    <property type="component" value="Unassembled WGS sequence"/>
</dbReference>
<dbReference type="GO" id="GO:0022904">
    <property type="term" value="P:respiratory electron transport chain"/>
    <property type="evidence" value="ECO:0007669"/>
    <property type="project" value="InterPro"/>
</dbReference>
<evidence type="ECO:0000256" key="5">
    <source>
        <dbReference type="ARBA" id="ARBA00022475"/>
    </source>
</evidence>
<evidence type="ECO:0000256" key="2">
    <source>
        <dbReference type="ARBA" id="ARBA00004651"/>
    </source>
</evidence>
<dbReference type="PANTHER" id="PTHR30074">
    <property type="entry name" value="FORMATE DEHYDROGENASE, NITRATE-INDUCIBLE, CYTOCHROME B556 FDN SUBUNIT"/>
    <property type="match status" value="1"/>
</dbReference>
<evidence type="ECO:0000259" key="15">
    <source>
        <dbReference type="Pfam" id="PF01292"/>
    </source>
</evidence>